<reference evidence="1 2" key="1">
    <citation type="submission" date="2021-05" db="EMBL/GenBank/DDBJ databases">
        <title>A Polyphasic approach of four new species of the genus Ohtaekwangia: Ohtaekwangia histidinii sp. nov., Ohtaekwangia cretensis sp. nov., Ohtaekwangia indiensis sp. nov., Ohtaekwangia reichenbachii sp. nov. from diverse environment.</title>
        <authorList>
            <person name="Octaviana S."/>
        </authorList>
    </citation>
    <scope>NUCLEOTIDE SEQUENCE [LARGE SCALE GENOMIC DNA]</scope>
    <source>
        <strain evidence="1 2">PWU37</strain>
    </source>
</reference>
<keyword evidence="2" id="KW-1185">Reference proteome</keyword>
<gene>
    <name evidence="1" type="ORF">KK078_21485</name>
</gene>
<comment type="caution">
    <text evidence="1">The sequence shown here is derived from an EMBL/GenBank/DDBJ whole genome shotgun (WGS) entry which is preliminary data.</text>
</comment>
<accession>A0AAP2GKK9</accession>
<organism evidence="1 2">
    <name type="scientific">Dawidia soli</name>
    <dbReference type="NCBI Taxonomy" id="2782352"/>
    <lineage>
        <taxon>Bacteria</taxon>
        <taxon>Pseudomonadati</taxon>
        <taxon>Bacteroidota</taxon>
        <taxon>Cytophagia</taxon>
        <taxon>Cytophagales</taxon>
        <taxon>Chryseotaleaceae</taxon>
        <taxon>Dawidia</taxon>
    </lineage>
</organism>
<dbReference type="EMBL" id="JAHESC010000036">
    <property type="protein sequence ID" value="MBT1689153.1"/>
    <property type="molecule type" value="Genomic_DNA"/>
</dbReference>
<name>A0AAP2GKK9_9BACT</name>
<dbReference type="Proteomes" id="UP001319180">
    <property type="component" value="Unassembled WGS sequence"/>
</dbReference>
<sequence length="36" mass="4162">MAVDVPPNVSYKVIKEYLDKGEKESRWSYKEACLGQ</sequence>
<proteinExistence type="predicted"/>
<evidence type="ECO:0000313" key="1">
    <source>
        <dbReference type="EMBL" id="MBT1689153.1"/>
    </source>
</evidence>
<protein>
    <submittedName>
        <fullName evidence="1">Uncharacterized protein</fullName>
    </submittedName>
</protein>
<dbReference type="AlphaFoldDB" id="A0AAP2GKK9"/>
<evidence type="ECO:0000313" key="2">
    <source>
        <dbReference type="Proteomes" id="UP001319180"/>
    </source>
</evidence>